<proteinExistence type="predicted"/>
<accession>A0A1N5WPJ1</accession>
<reference evidence="1 2" key="1">
    <citation type="submission" date="2016-04" db="EMBL/GenBank/DDBJ databases">
        <authorList>
            <person name="Evans L.H."/>
            <person name="Alamgir A."/>
            <person name="Owens N."/>
            <person name="Weber N.D."/>
            <person name="Virtaneva K."/>
            <person name="Barbian K."/>
            <person name="Babar A."/>
            <person name="Rosenke K."/>
        </authorList>
    </citation>
    <scope>NUCLEOTIDE SEQUENCE [LARGE SCALE GENOMIC DNA]</scope>
    <source>
        <strain evidence="2">S5(T) (JCM 30642 \VKM B-2941)</strain>
    </source>
</reference>
<evidence type="ECO:0000313" key="1">
    <source>
        <dbReference type="EMBL" id="SIM87086.1"/>
    </source>
</evidence>
<sequence>MILSRFRPPSFKTCIIRFKISEELLEPSQRSKLRGICYVSNGSYVSSIRKRKDGDLDYNFFVSKSKVSEGRYYYFCRIYSGKLVENLNKLFENQTMINEYAIFFDGAIHIRFSFYEKYSHIVSNFIKENYENGIEVVYLGNFTNVDAEMKSEGLGLKIITLRMEVPQYLLETDPSTSVKWIRFIRNFNMENFNSLYLIQNNGLNNIPDMFRAVDASIGLY</sequence>
<dbReference type="AlphaFoldDB" id="A0A1N5WPJ1"/>
<name>A0A1N5WPJ1_9ARCH</name>
<dbReference type="RefSeq" id="WP_148690221.1">
    <property type="nucleotide sequence ID" value="NZ_LT671858.1"/>
</dbReference>
<dbReference type="Proteomes" id="UP000195607">
    <property type="component" value="Chromosome I"/>
</dbReference>
<protein>
    <submittedName>
        <fullName evidence="1">Uncharacterized protein</fullName>
    </submittedName>
</protein>
<evidence type="ECO:0000313" key="2">
    <source>
        <dbReference type="Proteomes" id="UP000195607"/>
    </source>
</evidence>
<dbReference type="EMBL" id="LT671858">
    <property type="protein sequence ID" value="SIM87086.1"/>
    <property type="molecule type" value="Genomic_DNA"/>
</dbReference>
<gene>
    <name evidence="1" type="ORF">CSP5_1928</name>
</gene>
<organism evidence="1 2">
    <name type="scientific">Cuniculiplasma divulgatum</name>
    <dbReference type="NCBI Taxonomy" id="1673428"/>
    <lineage>
        <taxon>Archaea</taxon>
        <taxon>Methanobacteriati</taxon>
        <taxon>Thermoplasmatota</taxon>
        <taxon>Thermoplasmata</taxon>
        <taxon>Thermoplasmatales</taxon>
        <taxon>Cuniculiplasmataceae</taxon>
        <taxon>Cuniculiplasma</taxon>
    </lineage>
</organism>
<dbReference type="GeneID" id="41589164"/>